<organism evidence="1 2">
    <name type="scientific">Crossiella cryophila</name>
    <dbReference type="NCBI Taxonomy" id="43355"/>
    <lineage>
        <taxon>Bacteria</taxon>
        <taxon>Bacillati</taxon>
        <taxon>Actinomycetota</taxon>
        <taxon>Actinomycetes</taxon>
        <taxon>Pseudonocardiales</taxon>
        <taxon>Pseudonocardiaceae</taxon>
        <taxon>Crossiella</taxon>
    </lineage>
</organism>
<dbReference type="InterPro" id="IPR029063">
    <property type="entry name" value="SAM-dependent_MTases_sf"/>
</dbReference>
<dbReference type="SUPFAM" id="SSF53335">
    <property type="entry name" value="S-adenosyl-L-methionine-dependent methyltransferases"/>
    <property type="match status" value="1"/>
</dbReference>
<evidence type="ECO:0000313" key="1">
    <source>
        <dbReference type="EMBL" id="MBB4674709.1"/>
    </source>
</evidence>
<gene>
    <name evidence="1" type="ORF">HNR67_000827</name>
</gene>
<dbReference type="Proteomes" id="UP000533598">
    <property type="component" value="Unassembled WGS sequence"/>
</dbReference>
<proteinExistence type="predicted"/>
<evidence type="ECO:0008006" key="3">
    <source>
        <dbReference type="Google" id="ProtNLM"/>
    </source>
</evidence>
<comment type="caution">
    <text evidence="1">The sequence shown here is derived from an EMBL/GenBank/DDBJ whole genome shotgun (WGS) entry which is preliminary data.</text>
</comment>
<dbReference type="Pfam" id="PF04672">
    <property type="entry name" value="Methyltransf_19"/>
    <property type="match status" value="1"/>
</dbReference>
<accession>A0A7W7FTE1</accession>
<name>A0A7W7FTE1_9PSEU</name>
<protein>
    <recommendedName>
        <fullName evidence="3">S-adenosyl methyltransferase</fullName>
    </recommendedName>
</protein>
<dbReference type="AlphaFoldDB" id="A0A7W7FTE1"/>
<dbReference type="PIRSF" id="PIRSF017393">
    <property type="entry name" value="MTase_SAV2177"/>
    <property type="match status" value="1"/>
</dbReference>
<dbReference type="EMBL" id="JACHMH010000001">
    <property type="protein sequence ID" value="MBB4674709.1"/>
    <property type="molecule type" value="Genomic_DNA"/>
</dbReference>
<evidence type="ECO:0000313" key="2">
    <source>
        <dbReference type="Proteomes" id="UP000533598"/>
    </source>
</evidence>
<keyword evidence="2" id="KW-1185">Reference proteome</keyword>
<dbReference type="Gene3D" id="3.40.50.150">
    <property type="entry name" value="Vaccinia Virus protein VP39"/>
    <property type="match status" value="1"/>
</dbReference>
<dbReference type="RefSeq" id="WP_185000798.1">
    <property type="nucleotide sequence ID" value="NZ_BAAAUI010000024.1"/>
</dbReference>
<reference evidence="1 2" key="1">
    <citation type="submission" date="2020-08" db="EMBL/GenBank/DDBJ databases">
        <title>Sequencing the genomes of 1000 actinobacteria strains.</title>
        <authorList>
            <person name="Klenk H.-P."/>
        </authorList>
    </citation>
    <scope>NUCLEOTIDE SEQUENCE [LARGE SCALE GENOMIC DNA]</scope>
    <source>
        <strain evidence="1 2">DSM 44230</strain>
    </source>
</reference>
<sequence length="268" mass="29673">MERPNWAPGELDLTVPSAARVYDYYLGGSHNFAVDRAQARQAIEQWPLLPAALRANRAFLRRAVKFCLTQGIRQFLDIGSGIPTVGNVHEIAQAFDPACRIAYVDVDPIAVAHSRLMLSDNPNTAVIQADLRKPEDVLDSPEVRELLDLSQPTAVLFVAVLHFIADEEDPAGLVGRYLDAVPSGSYLVLSHGSSEGAPQRAAQHEDLYQRTGSRIFMRSHQRVLTYFGDCELLPPGLSQMTQWRPEPDDEYWGSPEQLSGFTGVAYKA</sequence>
<dbReference type="CDD" id="cd02440">
    <property type="entry name" value="AdoMet_MTases"/>
    <property type="match status" value="1"/>
</dbReference>
<dbReference type="InterPro" id="IPR006764">
    <property type="entry name" value="SAM_dep_MeTrfase_SAV2177_type"/>
</dbReference>